<dbReference type="KEGG" id="saca:FFV09_06740"/>
<keyword evidence="3" id="KW-0443">Lipid metabolism</keyword>
<evidence type="ECO:0000256" key="2">
    <source>
        <dbReference type="ARBA" id="ARBA00022963"/>
    </source>
</evidence>
<reference evidence="5 6" key="1">
    <citation type="submission" date="2019-06" db="EMBL/GenBank/DDBJ databases">
        <title>Saccharibacillus brassicae sp. nov., an endophytic bacterium isolated from Chinese cabbage seeds (Brassica pekinensis).</title>
        <authorList>
            <person name="Jiang L."/>
            <person name="Lee J."/>
            <person name="Kim S.W."/>
        </authorList>
    </citation>
    <scope>NUCLEOTIDE SEQUENCE [LARGE SCALE GENOMIC DNA]</scope>
    <source>
        <strain evidence="6">KCTC 43072 / ATSA2</strain>
    </source>
</reference>
<dbReference type="InterPro" id="IPR029058">
    <property type="entry name" value="AB_hydrolase_fold"/>
</dbReference>
<dbReference type="GO" id="GO:0016042">
    <property type="term" value="P:lipid catabolic process"/>
    <property type="evidence" value="ECO:0007669"/>
    <property type="project" value="UniProtKB-KW"/>
</dbReference>
<evidence type="ECO:0000256" key="1">
    <source>
        <dbReference type="ARBA" id="ARBA00022801"/>
    </source>
</evidence>
<keyword evidence="4" id="KW-1133">Transmembrane helix</keyword>
<dbReference type="PANTHER" id="PTHR10272:SF0">
    <property type="entry name" value="PLATELET-ACTIVATING FACTOR ACETYLHYDROLASE"/>
    <property type="match status" value="1"/>
</dbReference>
<protein>
    <submittedName>
        <fullName evidence="5">Lipase</fullName>
    </submittedName>
</protein>
<keyword evidence="2" id="KW-0442">Lipid degradation</keyword>
<accession>A0A4Y6UWD1</accession>
<dbReference type="Proteomes" id="UP000316968">
    <property type="component" value="Chromosome"/>
</dbReference>
<dbReference type="AlphaFoldDB" id="A0A4Y6UWD1"/>
<evidence type="ECO:0000313" key="6">
    <source>
        <dbReference type="Proteomes" id="UP000316968"/>
    </source>
</evidence>
<dbReference type="PANTHER" id="PTHR10272">
    <property type="entry name" value="PLATELET-ACTIVATING FACTOR ACETYLHYDROLASE"/>
    <property type="match status" value="1"/>
</dbReference>
<evidence type="ECO:0000256" key="4">
    <source>
        <dbReference type="SAM" id="Phobius"/>
    </source>
</evidence>
<dbReference type="Gene3D" id="3.40.50.1820">
    <property type="entry name" value="alpha/beta hydrolase"/>
    <property type="match status" value="1"/>
</dbReference>
<keyword evidence="4" id="KW-0812">Transmembrane</keyword>
<dbReference type="SUPFAM" id="SSF53474">
    <property type="entry name" value="alpha/beta-Hydrolases"/>
    <property type="match status" value="1"/>
</dbReference>
<keyword evidence="1" id="KW-0378">Hydrolase</keyword>
<dbReference type="OrthoDB" id="9814760at2"/>
<organism evidence="5 6">
    <name type="scientific">Saccharibacillus brassicae</name>
    <dbReference type="NCBI Taxonomy" id="2583377"/>
    <lineage>
        <taxon>Bacteria</taxon>
        <taxon>Bacillati</taxon>
        <taxon>Bacillota</taxon>
        <taxon>Bacilli</taxon>
        <taxon>Bacillales</taxon>
        <taxon>Paenibacillaceae</taxon>
        <taxon>Saccharibacillus</taxon>
    </lineage>
</organism>
<proteinExistence type="predicted"/>
<name>A0A4Y6UWD1_SACBS</name>
<sequence>MNPTSTLMLNAYSRKRLEIRYSRESGRMNKNTKTVWLGGAAAAAMVAAAGYVYRSRRQGKSPNPLRRLFPVFALPEPTGPYAIGTFEEHLVDGSRQENRRGTLPEGDGPREVPLTVWYPADTSAAAAAQPERYPAALGECLSLVFGLPRRWFGHLSRVSTHAFRRLPLSGGESAYPVLLFSPGIRSTRFQSLTLVEELVSRGYIVIGMDHPYTSAEVKLQGGRAAAYVHEPSFAHSSELHAYNVGEIAVRAADARFVLDTLERWNAAGSGHPLSGRLDLERAGLLGHSYGGATAVQALAADERFAAALSLEGGFWGEAPSGPLERPFMYLLTGETERALDPNDPKREKVVYPEWTEEAEQAMGSSRSDTLFAVVEPFYHQSFTDVAYVSPRLFAHKATPERTSEITRAYAVAFFDRYIKSIRSELLGQDSEAFPEVRYDRKLTRIADQEKETRA</sequence>
<evidence type="ECO:0000256" key="3">
    <source>
        <dbReference type="ARBA" id="ARBA00023098"/>
    </source>
</evidence>
<keyword evidence="6" id="KW-1185">Reference proteome</keyword>
<dbReference type="EMBL" id="CP041217">
    <property type="protein sequence ID" value="QDH20587.1"/>
    <property type="molecule type" value="Genomic_DNA"/>
</dbReference>
<keyword evidence="4" id="KW-0472">Membrane</keyword>
<evidence type="ECO:0000313" key="5">
    <source>
        <dbReference type="EMBL" id="QDH20587.1"/>
    </source>
</evidence>
<dbReference type="GO" id="GO:0003847">
    <property type="term" value="F:1-alkyl-2-acetylglycerophosphocholine esterase activity"/>
    <property type="evidence" value="ECO:0007669"/>
    <property type="project" value="TreeGrafter"/>
</dbReference>
<dbReference type="Pfam" id="PF03403">
    <property type="entry name" value="PAF-AH_p_II"/>
    <property type="match status" value="1"/>
</dbReference>
<gene>
    <name evidence="5" type="ORF">FFV09_06740</name>
</gene>
<feature type="transmembrane region" description="Helical" evidence="4">
    <location>
        <begin position="35"/>
        <end position="53"/>
    </location>
</feature>